<keyword evidence="7" id="KW-0408">Iron</keyword>
<dbReference type="SUPFAM" id="SSF54292">
    <property type="entry name" value="2Fe-2S ferredoxin-like"/>
    <property type="match status" value="1"/>
</dbReference>
<protein>
    <recommendedName>
        <fullName evidence="3">NADH-ubiquinone oxidoreductase 75 kDa subunit, mitochondrial</fullName>
    </recommendedName>
</protein>
<evidence type="ECO:0000313" key="15">
    <source>
        <dbReference type="EMBL" id="KAF9421003.1"/>
    </source>
</evidence>
<dbReference type="FunFam" id="3.30.70.20:FF:000002">
    <property type="entry name" value="NADH-ubiquinone oxidoreductase 75 kDa subunit"/>
    <property type="match status" value="1"/>
</dbReference>
<dbReference type="Pfam" id="PF22151">
    <property type="entry name" value="Fer4_NDSU1"/>
    <property type="match status" value="1"/>
</dbReference>
<comment type="cofactor">
    <cofactor evidence="10">
        <name>[2Fe-2S] cluster</name>
        <dbReference type="ChEBI" id="CHEBI:190135"/>
    </cofactor>
</comment>
<feature type="domain" description="4Fe-4S His(Cys)3-ligated-type" evidence="14">
    <location>
        <begin position="356"/>
        <end position="395"/>
    </location>
</feature>
<dbReference type="EMBL" id="JACKWZ010000027">
    <property type="protein sequence ID" value="KAF9421003.1"/>
    <property type="molecule type" value="Genomic_DNA"/>
</dbReference>
<dbReference type="InterPro" id="IPR054351">
    <property type="entry name" value="NADH_UbQ_OxRdtase_ferredoxin"/>
</dbReference>
<dbReference type="GO" id="GO:0046872">
    <property type="term" value="F:metal ion binding"/>
    <property type="evidence" value="ECO:0007669"/>
    <property type="project" value="UniProtKB-KW"/>
</dbReference>
<evidence type="ECO:0000259" key="12">
    <source>
        <dbReference type="PROSITE" id="PS51085"/>
    </source>
</evidence>
<evidence type="ECO:0000256" key="6">
    <source>
        <dbReference type="ARBA" id="ARBA00022967"/>
    </source>
</evidence>
<gene>
    <name evidence="15" type="ORF">HW555_002986</name>
</gene>
<dbReference type="GO" id="GO:0008137">
    <property type="term" value="F:NADH dehydrogenase (ubiquinone) activity"/>
    <property type="evidence" value="ECO:0007669"/>
    <property type="project" value="InterPro"/>
</dbReference>
<dbReference type="Pfam" id="PF22117">
    <property type="entry name" value="Fer4_Nqo3"/>
    <property type="match status" value="1"/>
</dbReference>
<dbReference type="Proteomes" id="UP000648187">
    <property type="component" value="Unassembled WGS sequence"/>
</dbReference>
<dbReference type="PANTHER" id="PTHR43105:SF13">
    <property type="entry name" value="NADH-UBIQUINONE OXIDOREDUCTASE 75 KDA SUBUNIT, MITOCHONDRIAL"/>
    <property type="match status" value="1"/>
</dbReference>
<dbReference type="GO" id="GO:0016651">
    <property type="term" value="F:oxidoreductase activity, acting on NAD(P)H"/>
    <property type="evidence" value="ECO:0007669"/>
    <property type="project" value="InterPro"/>
</dbReference>
<proteinExistence type="inferred from homology"/>
<evidence type="ECO:0000256" key="1">
    <source>
        <dbReference type="ARBA" id="ARBA00001966"/>
    </source>
</evidence>
<organism evidence="15 16">
    <name type="scientific">Spodoptera exigua</name>
    <name type="common">Beet armyworm</name>
    <name type="synonym">Noctua fulgens</name>
    <dbReference type="NCBI Taxonomy" id="7107"/>
    <lineage>
        <taxon>Eukaryota</taxon>
        <taxon>Metazoa</taxon>
        <taxon>Ecdysozoa</taxon>
        <taxon>Arthropoda</taxon>
        <taxon>Hexapoda</taxon>
        <taxon>Insecta</taxon>
        <taxon>Pterygota</taxon>
        <taxon>Neoptera</taxon>
        <taxon>Endopterygota</taxon>
        <taxon>Lepidoptera</taxon>
        <taxon>Glossata</taxon>
        <taxon>Ditrysia</taxon>
        <taxon>Noctuoidea</taxon>
        <taxon>Noctuidae</taxon>
        <taxon>Amphipyrinae</taxon>
        <taxon>Spodoptera</taxon>
    </lineage>
</organism>
<dbReference type="SUPFAM" id="SSF53706">
    <property type="entry name" value="Formate dehydrogenase/DMSO reductase, domains 1-3"/>
    <property type="match status" value="1"/>
</dbReference>
<dbReference type="Pfam" id="PF00384">
    <property type="entry name" value="Molybdopterin"/>
    <property type="match status" value="1"/>
</dbReference>
<feature type="domain" description="4Fe-4S Mo/W bis-MGD-type" evidence="13">
    <location>
        <begin position="497"/>
        <end position="553"/>
    </location>
</feature>
<dbReference type="Gene3D" id="3.40.50.740">
    <property type="match status" value="1"/>
</dbReference>
<evidence type="ECO:0000256" key="8">
    <source>
        <dbReference type="ARBA" id="ARBA00023014"/>
    </source>
</evidence>
<dbReference type="InterPro" id="IPR001041">
    <property type="entry name" value="2Fe-2S_ferredoxin-type"/>
</dbReference>
<dbReference type="PROSITE" id="PS51085">
    <property type="entry name" value="2FE2S_FER_2"/>
    <property type="match status" value="1"/>
</dbReference>
<keyword evidence="9" id="KW-0520">NAD</keyword>
<dbReference type="SMART" id="SM00929">
    <property type="entry name" value="NADH-G_4Fe-4S_3"/>
    <property type="match status" value="1"/>
</dbReference>
<dbReference type="InterPro" id="IPR036010">
    <property type="entry name" value="2Fe-2S_ferredoxin-like_sf"/>
</dbReference>
<evidence type="ECO:0000256" key="2">
    <source>
        <dbReference type="ARBA" id="ARBA00005404"/>
    </source>
</evidence>
<accession>A0A835GMB0</accession>
<dbReference type="PROSITE" id="PS51839">
    <property type="entry name" value="4FE4S_HC3"/>
    <property type="match status" value="1"/>
</dbReference>
<dbReference type="PROSITE" id="PS51669">
    <property type="entry name" value="4FE4S_MOW_BIS_MGD"/>
    <property type="match status" value="1"/>
</dbReference>
<dbReference type="Gene3D" id="3.10.20.740">
    <property type="match status" value="1"/>
</dbReference>
<feature type="domain" description="2Fe-2S ferredoxin-type" evidence="12">
    <location>
        <begin position="278"/>
        <end position="356"/>
    </location>
</feature>
<keyword evidence="5" id="KW-0479">Metal-binding</keyword>
<dbReference type="PANTHER" id="PTHR43105">
    <property type="entry name" value="RESPIRATORY NITRATE REDUCTASE"/>
    <property type="match status" value="1"/>
</dbReference>
<dbReference type="InterPro" id="IPR050123">
    <property type="entry name" value="Prok_molybdopt-oxidoreductase"/>
</dbReference>
<dbReference type="Pfam" id="PF10588">
    <property type="entry name" value="NADH-G_4Fe-4S_3"/>
    <property type="match status" value="1"/>
</dbReference>
<evidence type="ECO:0000256" key="10">
    <source>
        <dbReference type="ARBA" id="ARBA00034078"/>
    </source>
</evidence>
<evidence type="ECO:0000256" key="11">
    <source>
        <dbReference type="RuleBase" id="RU004523"/>
    </source>
</evidence>
<keyword evidence="4" id="KW-0004">4Fe-4S</keyword>
<dbReference type="GO" id="GO:0042773">
    <property type="term" value="P:ATP synthesis coupled electron transport"/>
    <property type="evidence" value="ECO:0007669"/>
    <property type="project" value="InterPro"/>
</dbReference>
<dbReference type="Pfam" id="PF13510">
    <property type="entry name" value="Fer2_4"/>
    <property type="match status" value="1"/>
</dbReference>
<dbReference type="NCBIfam" id="TIGR01973">
    <property type="entry name" value="NuoG"/>
    <property type="match status" value="1"/>
</dbReference>
<reference evidence="15" key="1">
    <citation type="submission" date="2020-08" db="EMBL/GenBank/DDBJ databases">
        <title>Spodoptera exigua strain:BAW_Kor-Di-RS1 Genome sequencing and assembly.</title>
        <authorList>
            <person name="Kim J."/>
            <person name="Nam H.Y."/>
            <person name="Kwon M."/>
            <person name="Choi J.H."/>
            <person name="Cho S.R."/>
            <person name="Kim G.-H."/>
        </authorList>
    </citation>
    <scope>NUCLEOTIDE SEQUENCE</scope>
    <source>
        <strain evidence="15">BAW_Kor-Di-RS1</strain>
        <tissue evidence="15">Whole-body</tissue>
    </source>
</reference>
<comment type="similarity">
    <text evidence="2 11">Belongs to the complex I 75 kDa subunit family.</text>
</comment>
<keyword evidence="8" id="KW-0411">Iron-sulfur</keyword>
<dbReference type="InterPro" id="IPR006963">
    <property type="entry name" value="Mopterin_OxRdtase_4Fe-4S_dom"/>
</dbReference>
<dbReference type="InterPro" id="IPR010228">
    <property type="entry name" value="NADH_UbQ_OxRdtase_Gsu"/>
</dbReference>
<dbReference type="PROSITE" id="PS00643">
    <property type="entry name" value="COMPLEX1_75K_3"/>
    <property type="match status" value="1"/>
</dbReference>
<evidence type="ECO:0000259" key="13">
    <source>
        <dbReference type="PROSITE" id="PS51669"/>
    </source>
</evidence>
<comment type="cofactor">
    <cofactor evidence="1">
        <name>[4Fe-4S] cluster</name>
        <dbReference type="ChEBI" id="CHEBI:49883"/>
    </cofactor>
</comment>
<name>A0A835GMB0_SPOEX</name>
<dbReference type="AlphaFoldDB" id="A0A835GMB0"/>
<dbReference type="PROSITE" id="PS00641">
    <property type="entry name" value="COMPLEX1_75K_1"/>
    <property type="match status" value="1"/>
</dbReference>
<comment type="caution">
    <text evidence="15">The sequence shown here is derived from an EMBL/GenBank/DDBJ whole genome shotgun (WGS) entry which is preliminary data.</text>
</comment>
<keyword evidence="16" id="KW-1185">Reference proteome</keyword>
<evidence type="ECO:0000259" key="14">
    <source>
        <dbReference type="PROSITE" id="PS51839"/>
    </source>
</evidence>
<dbReference type="InterPro" id="IPR006656">
    <property type="entry name" value="Mopterin_OxRdtase"/>
</dbReference>
<evidence type="ECO:0000313" key="16">
    <source>
        <dbReference type="Proteomes" id="UP000648187"/>
    </source>
</evidence>
<keyword evidence="6" id="KW-1278">Translocase</keyword>
<evidence type="ECO:0000256" key="9">
    <source>
        <dbReference type="ARBA" id="ARBA00023027"/>
    </source>
</evidence>
<dbReference type="GO" id="GO:0016020">
    <property type="term" value="C:membrane"/>
    <property type="evidence" value="ECO:0007669"/>
    <property type="project" value="InterPro"/>
</dbReference>
<sequence length="965" mass="108473">MGNIAILLLPESGAHSTQVLLVRFPHFHRVVPESMTRDEIQYSEPMKLSKTSSLRSNRNETVLAALTRIDDEIAKSEKNLPGARLAVVAAELESIQLEIKSFEECTATVTKDTYAKTMHQLFISLDLYRRPVLASENEDFVANVNRKEMRRLELSWLRTRYAELVRERRVLHAQILRTRSLYAQLQHLLDSIWGSNTRPGSAQENALTKAIGLRDALAAVSARLRAAAEYAHAAVRLLDDAMPAWKLTTVGKYQRATEIFFQFKEALVLLIDSIHQSTDIPIFINGKLVKVPSYFTVGQALKKENVTSPAFCYHGRLSVAGNCRMCLVEIEGWGKLQVACALGVSKNMRIRTNSEKLAKAQEGVLEFLLVDHPLDCPICDQGGECDLQDLAVRFGNDRSRFTDIHFFGKRAVENKSLSPLIRAEMNRCIHCTRCIRFASQVCGLEVLGSTGRGHDMLVGTFVDKMFLSELSGNIVDLCPVGALTDIPYRFKARPWELKRTNSIDVTDATGTNIVLNYRFDRVLRVLPREHEEINQEYVSDKGRWAIDSLEMQRLVTPMKKVGSCCCPLEWDPALKMASEIIRSVPPEQIMAIAGPHTNVETLVTCKDMLNMLGCEHVYTEREMHYSLGDLDIRAGYCFNINMKDIENADKILFVGTNPRFEAPILNMWIRHAFRNNEADIYVVGPPCDYNYHVTYVGENLHSLSKAAQSLRGAKKPLIFVGVRQLETANGGKIMRKLYELAASFKKTEYSVLNIITRDASFAGALEAGWRTGVRCALEKKCPKVVISLGADSIFYDWNPPSACKIIYVGFQGDKGAEFANLILPGCAWTESGGVYLNMEGRSQYAYPAVTPPGKARVDWKIFRALAEYCNLCLFYSDHYSLCTRMAQISPNFVNLGDFQPKLFGDLVGSLVDVQAGSTANEPFCIDMPCMKDYYCSDIFTYNSPTMVKISKSAKEFEKSDYFSVY</sequence>
<dbReference type="GO" id="GO:0051539">
    <property type="term" value="F:4 iron, 4 sulfur cluster binding"/>
    <property type="evidence" value="ECO:0007669"/>
    <property type="project" value="UniProtKB-KW"/>
</dbReference>
<dbReference type="InterPro" id="IPR019574">
    <property type="entry name" value="NADH_UbQ_OxRdtase_Gsu_4Fe4S-bd"/>
</dbReference>
<dbReference type="SUPFAM" id="SSF54862">
    <property type="entry name" value="4Fe-4S ferredoxins"/>
    <property type="match status" value="1"/>
</dbReference>
<evidence type="ECO:0000256" key="3">
    <source>
        <dbReference type="ARBA" id="ARBA00013888"/>
    </source>
</evidence>
<dbReference type="Gene3D" id="3.30.70.20">
    <property type="match status" value="1"/>
</dbReference>
<dbReference type="FunFam" id="3.10.20.740:FF:000001">
    <property type="entry name" value="NADH-quinone oxidoreductase subunit G"/>
    <property type="match status" value="1"/>
</dbReference>
<evidence type="ECO:0000256" key="4">
    <source>
        <dbReference type="ARBA" id="ARBA00022485"/>
    </source>
</evidence>
<evidence type="ECO:0000256" key="7">
    <source>
        <dbReference type="ARBA" id="ARBA00023004"/>
    </source>
</evidence>
<evidence type="ECO:0000256" key="5">
    <source>
        <dbReference type="ARBA" id="ARBA00022723"/>
    </source>
</evidence>
<dbReference type="PROSITE" id="PS00642">
    <property type="entry name" value="COMPLEX1_75K_2"/>
    <property type="match status" value="1"/>
</dbReference>
<dbReference type="InterPro" id="IPR000283">
    <property type="entry name" value="NADH_UbQ_OxRdtase_75kDa_su_CS"/>
</dbReference>